<dbReference type="PIRSF" id="PIRSF039093">
    <property type="entry name" value="HslV"/>
    <property type="match status" value="1"/>
</dbReference>
<sequence length="185" mass="19963">MSDENPYGTMHATTIITVRKDGQVVMAGDGQVSLGQTVMKGNARKVRRLAKGEVIAGFAGATADAFTLLERLEAKLEQYPGQLQRACVELAKDWRTDKYLRRLEAMMLVADKSITLAVTGNGDVLEPEHGTIAIGSGGNYAYAAARALMDSDKTAEDIARRAMKIAGDICVYTNHNVVVETLDAE</sequence>
<evidence type="ECO:0000256" key="2">
    <source>
        <dbReference type="ARBA" id="ARBA00022533"/>
    </source>
</evidence>
<comment type="function">
    <text evidence="11">Protease subunit of a proteasome-like degradation complex believed to be a general protein degrading machinery.</text>
</comment>
<keyword evidence="6 11" id="KW-0915">Sodium</keyword>
<accession>A0A937CQP6</accession>
<dbReference type="GO" id="GO:0051603">
    <property type="term" value="P:proteolysis involved in protein catabolic process"/>
    <property type="evidence" value="ECO:0007669"/>
    <property type="project" value="InterPro"/>
</dbReference>
<evidence type="ECO:0000256" key="9">
    <source>
        <dbReference type="ARBA" id="ARBA00066335"/>
    </source>
</evidence>
<evidence type="ECO:0000256" key="8">
    <source>
        <dbReference type="ARBA" id="ARBA00064434"/>
    </source>
</evidence>
<keyword evidence="4 11" id="KW-0888">Threonine protease</keyword>
<dbReference type="PANTHER" id="PTHR32194:SF7">
    <property type="entry name" value="ATP-DEPENDENT PROTEASE SUBUNIT HSLV"/>
    <property type="match status" value="1"/>
</dbReference>
<evidence type="ECO:0000256" key="1">
    <source>
        <dbReference type="ARBA" id="ARBA00006053"/>
    </source>
</evidence>
<evidence type="ECO:0000256" key="6">
    <source>
        <dbReference type="ARBA" id="ARBA00023053"/>
    </source>
</evidence>
<dbReference type="PROSITE" id="PS51476">
    <property type="entry name" value="PROTEASOME_BETA_2"/>
    <property type="match status" value="1"/>
</dbReference>
<dbReference type="FunFam" id="3.60.20.10:FF:000002">
    <property type="entry name" value="ATP-dependent protease subunit HslV"/>
    <property type="match status" value="1"/>
</dbReference>
<dbReference type="InterPro" id="IPR029055">
    <property type="entry name" value="Ntn_hydrolases_N"/>
</dbReference>
<keyword evidence="13" id="KW-1185">Reference proteome</keyword>
<dbReference type="NCBIfam" id="NF003964">
    <property type="entry name" value="PRK05456.1"/>
    <property type="match status" value="1"/>
</dbReference>
<dbReference type="GO" id="GO:0004298">
    <property type="term" value="F:threonine-type endopeptidase activity"/>
    <property type="evidence" value="ECO:0007669"/>
    <property type="project" value="UniProtKB-KW"/>
</dbReference>
<dbReference type="EC" id="3.4.25.2" evidence="9 11"/>
<evidence type="ECO:0000256" key="4">
    <source>
        <dbReference type="ARBA" id="ARBA00022698"/>
    </source>
</evidence>
<dbReference type="InterPro" id="IPR001353">
    <property type="entry name" value="Proteasome_sua/b"/>
</dbReference>
<dbReference type="Pfam" id="PF00227">
    <property type="entry name" value="Proteasome"/>
    <property type="match status" value="1"/>
</dbReference>
<dbReference type="GO" id="GO:0005839">
    <property type="term" value="C:proteasome core complex"/>
    <property type="evidence" value="ECO:0007669"/>
    <property type="project" value="InterPro"/>
</dbReference>
<evidence type="ECO:0000256" key="3">
    <source>
        <dbReference type="ARBA" id="ARBA00022670"/>
    </source>
</evidence>
<keyword evidence="5 11" id="KW-0378">Hydrolase</keyword>
<name>A0A937CQP6_9HYPH</name>
<comment type="caution">
    <text evidence="12">The sequence shown here is derived from an EMBL/GenBank/DDBJ whole genome shotgun (WGS) entry which is preliminary data.</text>
</comment>
<protein>
    <recommendedName>
        <fullName evidence="10 11">ATP-dependent protease subunit HslV</fullName>
        <ecNumber evidence="9 11">3.4.25.2</ecNumber>
    </recommendedName>
</protein>
<dbReference type="Proteomes" id="UP000633219">
    <property type="component" value="Unassembled WGS sequence"/>
</dbReference>
<comment type="activity regulation">
    <text evidence="11">Allosterically activated by HslU binding.</text>
</comment>
<feature type="binding site" evidence="11">
    <location>
        <position position="167"/>
    </location>
    <ligand>
        <name>Na(+)</name>
        <dbReference type="ChEBI" id="CHEBI:29101"/>
    </ligand>
</feature>
<evidence type="ECO:0000256" key="7">
    <source>
        <dbReference type="ARBA" id="ARBA00052385"/>
    </source>
</evidence>
<keyword evidence="11" id="KW-0963">Cytoplasm</keyword>
<evidence type="ECO:0000313" key="13">
    <source>
        <dbReference type="Proteomes" id="UP000633219"/>
    </source>
</evidence>
<feature type="binding site" evidence="11">
    <location>
        <position position="170"/>
    </location>
    <ligand>
        <name>Na(+)</name>
        <dbReference type="ChEBI" id="CHEBI:29101"/>
    </ligand>
</feature>
<feature type="binding site" evidence="11">
    <location>
        <position position="173"/>
    </location>
    <ligand>
        <name>Na(+)</name>
        <dbReference type="ChEBI" id="CHEBI:29101"/>
    </ligand>
</feature>
<dbReference type="AlphaFoldDB" id="A0A937CQP6"/>
<evidence type="ECO:0000256" key="5">
    <source>
        <dbReference type="ARBA" id="ARBA00022801"/>
    </source>
</evidence>
<dbReference type="GO" id="GO:0046872">
    <property type="term" value="F:metal ion binding"/>
    <property type="evidence" value="ECO:0007669"/>
    <property type="project" value="UniProtKB-KW"/>
</dbReference>
<dbReference type="InterPro" id="IPR023333">
    <property type="entry name" value="Proteasome_suB-type"/>
</dbReference>
<dbReference type="Gene3D" id="3.60.20.10">
    <property type="entry name" value="Glutamine Phosphoribosylpyrophosphate, subunit 1, domain 1"/>
    <property type="match status" value="1"/>
</dbReference>
<comment type="catalytic activity">
    <reaction evidence="7 11">
        <text>ATP-dependent cleavage of peptide bonds with broad specificity.</text>
        <dbReference type="EC" id="3.4.25.2"/>
    </reaction>
</comment>
<dbReference type="NCBIfam" id="TIGR03692">
    <property type="entry name" value="ATP_dep_HslV"/>
    <property type="match status" value="1"/>
</dbReference>
<evidence type="ECO:0000256" key="11">
    <source>
        <dbReference type="HAMAP-Rule" id="MF_00248"/>
    </source>
</evidence>
<proteinExistence type="inferred from homology"/>
<dbReference type="CDD" id="cd01913">
    <property type="entry name" value="protease_HslV"/>
    <property type="match status" value="1"/>
</dbReference>
<evidence type="ECO:0000313" key="12">
    <source>
        <dbReference type="EMBL" id="MBL0374198.1"/>
    </source>
</evidence>
<reference evidence="12" key="1">
    <citation type="submission" date="2021-01" db="EMBL/GenBank/DDBJ databases">
        <title>Rhizobium sp. strain KVB221 16S ribosomal RNA gene Genome sequencing and assembly.</title>
        <authorList>
            <person name="Kang M."/>
        </authorList>
    </citation>
    <scope>NUCLEOTIDE SEQUENCE</scope>
    <source>
        <strain evidence="12">KVB221</strain>
    </source>
</reference>
<organism evidence="12 13">
    <name type="scientific">Rhizobium setariae</name>
    <dbReference type="NCBI Taxonomy" id="2801340"/>
    <lineage>
        <taxon>Bacteria</taxon>
        <taxon>Pseudomonadati</taxon>
        <taxon>Pseudomonadota</taxon>
        <taxon>Alphaproteobacteria</taxon>
        <taxon>Hyphomicrobiales</taxon>
        <taxon>Rhizobiaceae</taxon>
        <taxon>Rhizobium/Agrobacterium group</taxon>
        <taxon>Rhizobium</taxon>
    </lineage>
</organism>
<dbReference type="PANTHER" id="PTHR32194">
    <property type="entry name" value="METALLOPROTEASE TLDD"/>
    <property type="match status" value="1"/>
</dbReference>
<dbReference type="RefSeq" id="WP_201662080.1">
    <property type="nucleotide sequence ID" value="NZ_JAEQNC010000011.1"/>
</dbReference>
<dbReference type="HAMAP" id="MF_00248">
    <property type="entry name" value="HslV"/>
    <property type="match status" value="1"/>
</dbReference>
<dbReference type="EMBL" id="JAEQNC010000011">
    <property type="protein sequence ID" value="MBL0374198.1"/>
    <property type="molecule type" value="Genomic_DNA"/>
</dbReference>
<comment type="subunit">
    <text evidence="8 11">A double ring-shaped homohexamer of HslV is capped on each side by a ring-shaped HslU homohexamer. The assembly of the HslU/HslV complex is dependent on binding of ATP.</text>
</comment>
<dbReference type="SUPFAM" id="SSF56235">
    <property type="entry name" value="N-terminal nucleophile aminohydrolases (Ntn hydrolases)"/>
    <property type="match status" value="1"/>
</dbReference>
<dbReference type="GO" id="GO:0009376">
    <property type="term" value="C:HslUV protease complex"/>
    <property type="evidence" value="ECO:0007669"/>
    <property type="project" value="UniProtKB-UniRule"/>
</dbReference>
<gene>
    <name evidence="11 12" type="primary">hslV</name>
    <name evidence="12" type="ORF">JJB09_19415</name>
</gene>
<feature type="active site" evidence="11">
    <location>
        <position position="13"/>
    </location>
</feature>
<comment type="subcellular location">
    <subcellularLocation>
        <location evidence="11">Cytoplasm</location>
    </subcellularLocation>
</comment>
<keyword evidence="3 11" id="KW-0645">Protease</keyword>
<dbReference type="InterPro" id="IPR022281">
    <property type="entry name" value="ATP-dep_Prtase_HsIV_su"/>
</dbReference>
<keyword evidence="11" id="KW-0479">Metal-binding</keyword>
<comment type="similarity">
    <text evidence="1 11">Belongs to the peptidase T1B family. HslV subfamily.</text>
</comment>
<evidence type="ECO:0000256" key="10">
    <source>
        <dbReference type="ARBA" id="ARBA00074399"/>
    </source>
</evidence>
<keyword evidence="2 11" id="KW-0021">Allosteric enzyme</keyword>